<keyword evidence="7 17" id="KW-0679">Respiratory chain</keyword>
<dbReference type="InterPro" id="IPR000260">
    <property type="entry name" value="NADH4_N"/>
</dbReference>
<comment type="function">
    <text evidence="1">Core subunit of the mitochondrial membrane respiratory chain NADH dehydrogenase (Complex I) that is believed to belong to the minimal assembly required for catalysis. Complex I functions in the transfer of electrons from NADH to the respiratory chain. The immediate electron acceptor for the enzyme is believed to be ubiquinone.</text>
</comment>
<geneLocation type="mitochondrion" evidence="20"/>
<dbReference type="Pfam" id="PF01059">
    <property type="entry name" value="Oxidored_q5_N"/>
    <property type="match status" value="1"/>
</dbReference>
<dbReference type="PANTHER" id="PTHR43507">
    <property type="entry name" value="NADH-UBIQUINONE OXIDOREDUCTASE CHAIN 4"/>
    <property type="match status" value="1"/>
</dbReference>
<evidence type="ECO:0000256" key="6">
    <source>
        <dbReference type="ARBA" id="ARBA00022448"/>
    </source>
</evidence>
<feature type="transmembrane region" description="Helical" evidence="17">
    <location>
        <begin position="273"/>
        <end position="295"/>
    </location>
</feature>
<dbReference type="GO" id="GO:0042773">
    <property type="term" value="P:ATP synthesis coupled electron transport"/>
    <property type="evidence" value="ECO:0007669"/>
    <property type="project" value="InterPro"/>
</dbReference>
<dbReference type="GO" id="GO:0008137">
    <property type="term" value="F:NADH dehydrogenase (ubiquinone) activity"/>
    <property type="evidence" value="ECO:0007669"/>
    <property type="project" value="UniProtKB-UniRule"/>
</dbReference>
<feature type="transmembrane region" description="Helical" evidence="17">
    <location>
        <begin position="83"/>
        <end position="101"/>
    </location>
</feature>
<evidence type="ECO:0000256" key="9">
    <source>
        <dbReference type="ARBA" id="ARBA00022967"/>
    </source>
</evidence>
<protein>
    <recommendedName>
        <fullName evidence="5 17">NADH-ubiquinone oxidoreductase chain 4</fullName>
        <ecNumber evidence="4 17">7.1.1.2</ecNumber>
    </recommendedName>
</protein>
<evidence type="ECO:0000256" key="13">
    <source>
        <dbReference type="ARBA" id="ARBA00023075"/>
    </source>
</evidence>
<evidence type="ECO:0000259" key="18">
    <source>
        <dbReference type="Pfam" id="PF00361"/>
    </source>
</evidence>
<gene>
    <name evidence="20" type="primary">ND4</name>
</gene>
<evidence type="ECO:0000256" key="4">
    <source>
        <dbReference type="ARBA" id="ARBA00012944"/>
    </source>
</evidence>
<evidence type="ECO:0000259" key="19">
    <source>
        <dbReference type="Pfam" id="PF01059"/>
    </source>
</evidence>
<evidence type="ECO:0000256" key="12">
    <source>
        <dbReference type="ARBA" id="ARBA00023027"/>
    </source>
</evidence>
<evidence type="ECO:0000256" key="11">
    <source>
        <dbReference type="ARBA" id="ARBA00022989"/>
    </source>
</evidence>
<keyword evidence="12 17" id="KW-0520">NAD</keyword>
<comment type="similarity">
    <text evidence="3 17">Belongs to the complex I subunit 4 family.</text>
</comment>
<feature type="domain" description="NADH:ubiquinone oxidoreductase chain 4 N-terminal" evidence="19">
    <location>
        <begin position="1"/>
        <end position="100"/>
    </location>
</feature>
<feature type="transmembrane region" description="Helical" evidence="17">
    <location>
        <begin position="107"/>
        <end position="129"/>
    </location>
</feature>
<accession>A0A343STZ5</accession>
<dbReference type="GO" id="GO:0003954">
    <property type="term" value="F:NADH dehydrogenase activity"/>
    <property type="evidence" value="ECO:0007669"/>
    <property type="project" value="TreeGrafter"/>
</dbReference>
<dbReference type="GeneID" id="35987014"/>
<evidence type="ECO:0000256" key="10">
    <source>
        <dbReference type="ARBA" id="ARBA00022982"/>
    </source>
</evidence>
<dbReference type="InterPro" id="IPR003918">
    <property type="entry name" value="NADH_UbQ_OxRdtase"/>
</dbReference>
<sequence length="445" mass="50804">MLKFFIPLIMLIWGYKEWKMVQLSVGMLAFMLSLSCFHSFYMYNVGYVFGMDYLSYIMIVLSVWIVFLVLLASETVKSKHKFYFSFAMVNLVLLLFLVITFSSISYLIFYISFEASLIPTLILILGWGYQPERIQAGIYMFFYTLTLSLPLLVCLLNIYYDKGSLIMKMSELKMNSGDMMSIWYMFVVLAFLVKLPMYMFHLWLPKAHVEAPVAGSMVLAGILLKLGGYGLFRVLIMFQLIGIQFSSVWMSMGLMGGFIISLVCLRQVDVKSLIAYSSVVHMGLVLCGLMIYNWWGLMGAVVVMIGHGLCSSGLFSLANMIYERVGSRSLLLSKGLLNFMPSMTMWWFILSISNMAAPPSLNMLGEISLIIGMISWSEMSMIGIMLISFFSAAYTLYMYSLSQHGLFYNSLYACCSGKVREFMLLFLHWVPLNILIFNMKLINMI</sequence>
<dbReference type="PANTHER" id="PTHR43507:SF20">
    <property type="entry name" value="NADH-UBIQUINONE OXIDOREDUCTASE CHAIN 4"/>
    <property type="match status" value="1"/>
</dbReference>
<dbReference type="EC" id="7.1.1.2" evidence="4 17"/>
<evidence type="ECO:0000256" key="5">
    <source>
        <dbReference type="ARBA" id="ARBA00021006"/>
    </source>
</evidence>
<proteinExistence type="inferred from homology"/>
<evidence type="ECO:0000256" key="16">
    <source>
        <dbReference type="ARBA" id="ARBA00049551"/>
    </source>
</evidence>
<keyword evidence="13 17" id="KW-0830">Ubiquinone</keyword>
<reference evidence="20" key="1">
    <citation type="journal article" date="2017" name="J. Anim. Genet.">
        <title>Complete mitochondrial genomes from two species of Chinese freshwater crabs of the genus Sinopotamon recovered using next-generation sequencing reveal a novel gene order (Brachyura, Potamidae).</title>
        <authorList>
            <person name="Xing Y."/>
            <person name="Zhou L."/>
            <person name="Hou Y."/>
            <person name="Wang X."/>
            <person name="Zhang C."/>
            <person name="Zhang H."/>
            <person name="Wang R."/>
            <person name="Pan D."/>
            <person name="Sun H."/>
        </authorList>
    </citation>
    <scope>NUCLEOTIDE SEQUENCE</scope>
</reference>
<keyword evidence="14 17" id="KW-0496">Mitochondrion</keyword>
<feature type="transmembrane region" description="Helical" evidence="17">
    <location>
        <begin position="216"/>
        <end position="241"/>
    </location>
</feature>
<feature type="transmembrane region" description="Helical" evidence="17">
    <location>
        <begin position="422"/>
        <end position="442"/>
    </location>
</feature>
<dbReference type="RefSeq" id="YP_009459824.1">
    <property type="nucleotide sequence ID" value="NC_036946.1"/>
</dbReference>
<dbReference type="InterPro" id="IPR001750">
    <property type="entry name" value="ND/Mrp_TM"/>
</dbReference>
<dbReference type="EMBL" id="KY785879">
    <property type="protein sequence ID" value="AUT13996.1"/>
    <property type="molecule type" value="Genomic_DNA"/>
</dbReference>
<feature type="domain" description="NADH:quinone oxidoreductase/Mrp antiporter transmembrane" evidence="18">
    <location>
        <begin position="105"/>
        <end position="389"/>
    </location>
</feature>
<feature type="transmembrane region" description="Helical" evidence="17">
    <location>
        <begin position="180"/>
        <end position="204"/>
    </location>
</feature>
<keyword evidence="6 17" id="KW-0813">Transport</keyword>
<keyword evidence="8 17" id="KW-0812">Transmembrane</keyword>
<keyword evidence="11 17" id="KW-1133">Transmembrane helix</keyword>
<evidence type="ECO:0000256" key="7">
    <source>
        <dbReference type="ARBA" id="ARBA00022660"/>
    </source>
</evidence>
<feature type="transmembrane region" description="Helical" evidence="17">
    <location>
        <begin position="247"/>
        <end position="266"/>
    </location>
</feature>
<evidence type="ECO:0000256" key="15">
    <source>
        <dbReference type="ARBA" id="ARBA00023136"/>
    </source>
</evidence>
<dbReference type="AlphaFoldDB" id="A0A343STZ5"/>
<evidence type="ECO:0000313" key="20">
    <source>
        <dbReference type="EMBL" id="AUT13996.1"/>
    </source>
</evidence>
<evidence type="ECO:0000256" key="3">
    <source>
        <dbReference type="ARBA" id="ARBA00009025"/>
    </source>
</evidence>
<feature type="transmembrane region" description="Helical" evidence="17">
    <location>
        <begin position="53"/>
        <end position="71"/>
    </location>
</feature>
<feature type="transmembrane region" description="Helical" evidence="17">
    <location>
        <begin position="21"/>
        <end position="41"/>
    </location>
</feature>
<feature type="transmembrane region" description="Helical" evidence="17">
    <location>
        <begin position="343"/>
        <end position="361"/>
    </location>
</feature>
<evidence type="ECO:0000256" key="17">
    <source>
        <dbReference type="RuleBase" id="RU003297"/>
    </source>
</evidence>
<evidence type="ECO:0000256" key="8">
    <source>
        <dbReference type="ARBA" id="ARBA00022692"/>
    </source>
</evidence>
<evidence type="ECO:0000256" key="14">
    <source>
        <dbReference type="ARBA" id="ARBA00023128"/>
    </source>
</evidence>
<comment type="subcellular location">
    <subcellularLocation>
        <location evidence="2 17">Mitochondrion membrane</location>
        <topology evidence="2 17">Multi-pass membrane protein</topology>
    </subcellularLocation>
</comment>
<dbReference type="GO" id="GO:0048039">
    <property type="term" value="F:ubiquinone binding"/>
    <property type="evidence" value="ECO:0007669"/>
    <property type="project" value="TreeGrafter"/>
</dbReference>
<dbReference type="Pfam" id="PF00361">
    <property type="entry name" value="Proton_antipo_M"/>
    <property type="match status" value="1"/>
</dbReference>
<dbReference type="GO" id="GO:0015990">
    <property type="term" value="P:electron transport coupled proton transport"/>
    <property type="evidence" value="ECO:0007669"/>
    <property type="project" value="TreeGrafter"/>
</dbReference>
<feature type="transmembrane region" description="Helical" evidence="17">
    <location>
        <begin position="141"/>
        <end position="160"/>
    </location>
</feature>
<comment type="function">
    <text evidence="17">Core subunit of the mitochondrial membrane respiratory chain NADH dehydrogenase (Complex I) which catalyzes electron transfer from NADH through the respiratory chain, using ubiquinone as an electron acceptor. Essential for the catalytic activity and assembly of complex I.</text>
</comment>
<keyword evidence="10 17" id="KW-0249">Electron transport</keyword>
<evidence type="ECO:0000256" key="2">
    <source>
        <dbReference type="ARBA" id="ARBA00004225"/>
    </source>
</evidence>
<organism evidence="20">
    <name type="scientific">Longpotamon yangtsekiense</name>
    <dbReference type="NCBI Taxonomy" id="321964"/>
    <lineage>
        <taxon>Eukaryota</taxon>
        <taxon>Metazoa</taxon>
        <taxon>Ecdysozoa</taxon>
        <taxon>Arthropoda</taxon>
        <taxon>Crustacea</taxon>
        <taxon>Multicrustacea</taxon>
        <taxon>Malacostraca</taxon>
        <taxon>Eumalacostraca</taxon>
        <taxon>Eucarida</taxon>
        <taxon>Decapoda</taxon>
        <taxon>Pleocyemata</taxon>
        <taxon>Brachyura</taxon>
        <taxon>Eubrachyura</taxon>
        <taxon>Potamoidea</taxon>
        <taxon>Potamidae</taxon>
        <taxon>Longpotamon</taxon>
    </lineage>
</organism>
<name>A0A343STZ5_9EUCA</name>
<dbReference type="GO" id="GO:0031966">
    <property type="term" value="C:mitochondrial membrane"/>
    <property type="evidence" value="ECO:0007669"/>
    <property type="project" value="UniProtKB-SubCell"/>
</dbReference>
<feature type="transmembrane region" description="Helical" evidence="17">
    <location>
        <begin position="301"/>
        <end position="322"/>
    </location>
</feature>
<feature type="transmembrane region" description="Helical" evidence="17">
    <location>
        <begin position="381"/>
        <end position="401"/>
    </location>
</feature>
<comment type="catalytic activity">
    <reaction evidence="16 17">
        <text>a ubiquinone + NADH + 5 H(+)(in) = a ubiquinol + NAD(+) + 4 H(+)(out)</text>
        <dbReference type="Rhea" id="RHEA:29091"/>
        <dbReference type="Rhea" id="RHEA-COMP:9565"/>
        <dbReference type="Rhea" id="RHEA-COMP:9566"/>
        <dbReference type="ChEBI" id="CHEBI:15378"/>
        <dbReference type="ChEBI" id="CHEBI:16389"/>
        <dbReference type="ChEBI" id="CHEBI:17976"/>
        <dbReference type="ChEBI" id="CHEBI:57540"/>
        <dbReference type="ChEBI" id="CHEBI:57945"/>
        <dbReference type="EC" id="7.1.1.2"/>
    </reaction>
</comment>
<dbReference type="CTD" id="4538"/>
<evidence type="ECO:0000256" key="1">
    <source>
        <dbReference type="ARBA" id="ARBA00003257"/>
    </source>
</evidence>
<keyword evidence="9" id="KW-1278">Translocase</keyword>
<keyword evidence="15 17" id="KW-0472">Membrane</keyword>
<dbReference type="PRINTS" id="PR01437">
    <property type="entry name" value="NUOXDRDTASE4"/>
</dbReference>